<evidence type="ECO:0000313" key="4">
    <source>
        <dbReference type="Proteomes" id="UP001276659"/>
    </source>
</evidence>
<evidence type="ECO:0000256" key="2">
    <source>
        <dbReference type="ARBA" id="ARBA00012176"/>
    </source>
</evidence>
<protein>
    <recommendedName>
        <fullName evidence="2">N-acetylglucosaminylphosphatidylinositol deacetylase</fullName>
        <ecNumber evidence="2">3.5.1.89</ecNumber>
    </recommendedName>
</protein>
<dbReference type="Pfam" id="PF02585">
    <property type="entry name" value="PIG-L"/>
    <property type="match status" value="1"/>
</dbReference>
<dbReference type="EMBL" id="JASNWA010000011">
    <property type="protein sequence ID" value="KAK3167017.1"/>
    <property type="molecule type" value="Genomic_DNA"/>
</dbReference>
<dbReference type="InterPro" id="IPR003737">
    <property type="entry name" value="GlcNAc_PI_deacetylase-related"/>
</dbReference>
<dbReference type="Proteomes" id="UP001276659">
    <property type="component" value="Unassembled WGS sequence"/>
</dbReference>
<dbReference type="GO" id="GO:0005783">
    <property type="term" value="C:endoplasmic reticulum"/>
    <property type="evidence" value="ECO:0007669"/>
    <property type="project" value="TreeGrafter"/>
</dbReference>
<evidence type="ECO:0000256" key="1">
    <source>
        <dbReference type="ARBA" id="ARBA00006066"/>
    </source>
</evidence>
<organism evidence="3 4">
    <name type="scientific">Lepraria neglecta</name>
    <dbReference type="NCBI Taxonomy" id="209136"/>
    <lineage>
        <taxon>Eukaryota</taxon>
        <taxon>Fungi</taxon>
        <taxon>Dikarya</taxon>
        <taxon>Ascomycota</taxon>
        <taxon>Pezizomycotina</taxon>
        <taxon>Lecanoromycetes</taxon>
        <taxon>OSLEUM clade</taxon>
        <taxon>Lecanoromycetidae</taxon>
        <taxon>Lecanorales</taxon>
        <taxon>Lecanorineae</taxon>
        <taxon>Stereocaulaceae</taxon>
        <taxon>Lepraria</taxon>
    </lineage>
</organism>
<sequence>MQLYLALAIPILIGTAWLYTQQITRGSLPNLRGKRICLLIAHPDDEAMFFSPTVLALTAPDAGNHVKILCLSSGNADGLGETRKNELAASASMLGLRLASDVLVIEDSKFQDGMNATWSTASIAQLLSSAFSPTTNTSSMKTSSEPTATIDTLITFDCHGISSHPNHISLYHGAKQWLTSLMAGKSGWKRPVELYTLTTTSIIRKYISVLDAPITMFIGANRTAGMSKKKKREEPPTLLYISDFAQWWRGLNAMVNGHRSQMRWFRWGWVGVGRYMVVNDLRRETVT</sequence>
<keyword evidence="4" id="KW-1185">Reference proteome</keyword>
<dbReference type="PANTHER" id="PTHR12993">
    <property type="entry name" value="N-ACETYLGLUCOSAMINYL-PHOSPHATIDYLINOSITOL DE-N-ACETYLASE-RELATED"/>
    <property type="match status" value="1"/>
</dbReference>
<name>A0AAD9YZ92_9LECA</name>
<proteinExistence type="inferred from homology"/>
<dbReference type="InterPro" id="IPR024078">
    <property type="entry name" value="LmbE-like_dom_sf"/>
</dbReference>
<reference evidence="3" key="1">
    <citation type="submission" date="2022-11" db="EMBL/GenBank/DDBJ databases">
        <title>Chromosomal genome sequence assembly and mating type (MAT) locus characterization of the leprose asexual lichenized fungus Lepraria neglecta (Nyl.) Erichsen.</title>
        <authorList>
            <person name="Allen J.L."/>
            <person name="Pfeffer B."/>
        </authorList>
    </citation>
    <scope>NUCLEOTIDE SEQUENCE</scope>
    <source>
        <strain evidence="3">Allen 5258</strain>
    </source>
</reference>
<accession>A0AAD9YZ92</accession>
<gene>
    <name evidence="3" type="ORF">OEA41_010142</name>
</gene>
<comment type="similarity">
    <text evidence="1">Belongs to the PIGL family.</text>
</comment>
<dbReference type="PANTHER" id="PTHR12993:SF11">
    <property type="entry name" value="N-ACETYLGLUCOSAMINYL-PHOSPHATIDYLINOSITOL DE-N-ACETYLASE"/>
    <property type="match status" value="1"/>
</dbReference>
<dbReference type="GO" id="GO:0000225">
    <property type="term" value="F:N-acetylglucosaminylphosphatidylinositol deacetylase activity"/>
    <property type="evidence" value="ECO:0007669"/>
    <property type="project" value="UniProtKB-EC"/>
</dbReference>
<dbReference type="SUPFAM" id="SSF102588">
    <property type="entry name" value="LmbE-like"/>
    <property type="match status" value="1"/>
</dbReference>
<dbReference type="EC" id="3.5.1.89" evidence="2"/>
<dbReference type="AlphaFoldDB" id="A0AAD9YZ92"/>
<evidence type="ECO:0000313" key="3">
    <source>
        <dbReference type="EMBL" id="KAK3167017.1"/>
    </source>
</evidence>
<comment type="caution">
    <text evidence="3">The sequence shown here is derived from an EMBL/GenBank/DDBJ whole genome shotgun (WGS) entry which is preliminary data.</text>
</comment>
<dbReference type="Gene3D" id="3.40.50.10320">
    <property type="entry name" value="LmbE-like"/>
    <property type="match status" value="1"/>
</dbReference>